<dbReference type="PANTHER" id="PTHR30469">
    <property type="entry name" value="MULTIDRUG RESISTANCE PROTEIN MDTA"/>
    <property type="match status" value="1"/>
</dbReference>
<dbReference type="PANTHER" id="PTHR30469:SF15">
    <property type="entry name" value="HLYD FAMILY OF SECRETION PROTEINS"/>
    <property type="match status" value="1"/>
</dbReference>
<reference evidence="4 5" key="1">
    <citation type="submission" date="2016-08" db="EMBL/GenBank/DDBJ databases">
        <title>Draft genome of the agarase producing Sphingomonas sp. MCT13.</title>
        <authorList>
            <person name="D'Andrea M.M."/>
            <person name="Rossolini G.M."/>
            <person name="Thaller M.C."/>
        </authorList>
    </citation>
    <scope>NUCLEOTIDE SEQUENCE [LARGE SCALE GENOMIC DNA]</scope>
    <source>
        <strain evidence="4 5">MCT13</strain>
    </source>
</reference>
<keyword evidence="2" id="KW-0175">Coiled coil</keyword>
<name>A0A1E3LU67_9SPHN</name>
<dbReference type="GO" id="GO:1990281">
    <property type="term" value="C:efflux pump complex"/>
    <property type="evidence" value="ECO:0007669"/>
    <property type="project" value="TreeGrafter"/>
</dbReference>
<dbReference type="SUPFAM" id="SSF111369">
    <property type="entry name" value="HlyD-like secretion proteins"/>
    <property type="match status" value="1"/>
</dbReference>
<comment type="caution">
    <text evidence="4">The sequence shown here is derived from an EMBL/GenBank/DDBJ whole genome shotgun (WGS) entry which is preliminary data.</text>
</comment>
<dbReference type="GO" id="GO:0015562">
    <property type="term" value="F:efflux transmembrane transporter activity"/>
    <property type="evidence" value="ECO:0007669"/>
    <property type="project" value="TreeGrafter"/>
</dbReference>
<keyword evidence="5" id="KW-1185">Reference proteome</keyword>
<evidence type="ECO:0000313" key="4">
    <source>
        <dbReference type="EMBL" id="ODP37279.1"/>
    </source>
</evidence>
<dbReference type="STRING" id="1888892.BFL28_03440"/>
<feature type="domain" description="CzcB-like barrel-sandwich hybrid" evidence="3">
    <location>
        <begin position="27"/>
        <end position="165"/>
    </location>
</feature>
<feature type="coiled-coil region" evidence="2">
    <location>
        <begin position="66"/>
        <end position="93"/>
    </location>
</feature>
<dbReference type="OrthoDB" id="9791520at2"/>
<dbReference type="InterPro" id="IPR058647">
    <property type="entry name" value="BSH_CzcB-like"/>
</dbReference>
<evidence type="ECO:0000259" key="3">
    <source>
        <dbReference type="Pfam" id="PF25973"/>
    </source>
</evidence>
<dbReference type="Gene3D" id="2.40.50.100">
    <property type="match status" value="1"/>
</dbReference>
<dbReference type="Gene3D" id="2.40.420.20">
    <property type="match status" value="1"/>
</dbReference>
<organism evidence="4 5">
    <name type="scientific">Sphingomonas turrisvirgatae</name>
    <dbReference type="NCBI Taxonomy" id="1888892"/>
    <lineage>
        <taxon>Bacteria</taxon>
        <taxon>Pseudomonadati</taxon>
        <taxon>Pseudomonadota</taxon>
        <taxon>Alphaproteobacteria</taxon>
        <taxon>Sphingomonadales</taxon>
        <taxon>Sphingomonadaceae</taxon>
        <taxon>Sphingomonas</taxon>
    </lineage>
</organism>
<dbReference type="Gene3D" id="1.10.287.470">
    <property type="entry name" value="Helix hairpin bin"/>
    <property type="match status" value="1"/>
</dbReference>
<accession>A0A1E3LU67</accession>
<proteinExistence type="inferred from homology"/>
<dbReference type="Pfam" id="PF25973">
    <property type="entry name" value="BSH_CzcB"/>
    <property type="match status" value="1"/>
</dbReference>
<dbReference type="Gene3D" id="2.40.30.170">
    <property type="match status" value="1"/>
</dbReference>
<dbReference type="NCBIfam" id="TIGR01730">
    <property type="entry name" value="RND_mfp"/>
    <property type="match status" value="1"/>
</dbReference>
<evidence type="ECO:0000313" key="5">
    <source>
        <dbReference type="Proteomes" id="UP000094487"/>
    </source>
</evidence>
<gene>
    <name evidence="4" type="ORF">BFL28_03440</name>
</gene>
<dbReference type="RefSeq" id="WP_069321089.1">
    <property type="nucleotide sequence ID" value="NZ_MDDS01000035.1"/>
</dbReference>
<evidence type="ECO:0000256" key="2">
    <source>
        <dbReference type="SAM" id="Coils"/>
    </source>
</evidence>
<comment type="similarity">
    <text evidence="1">Belongs to the membrane fusion protein (MFP) (TC 8.A.1) family.</text>
</comment>
<sequence>MDLIEIKRAPAVRTLAVNGTIRPRLSVEVQAPVAGTLTALPYDVGAQVTAGQLLARVDDAPQRAAISEAAAAVAAQEATLAQARRDFARYEKLGQFVTRQRREEARLAVDQGTQELARRRAVVMQAREVQQRYAIRAPFSGVILERPVDPGQTIGVSTVLYRLADLSAPEITAEVDEFYAAALRIGGQALLSLPGQAQSLRAAIVHVEPRVDPATGAREVRLRAARPLDGLPAGVTVSVNLIIEREKAAISIPRGAILRPDSNPAVHVVDGGGIVSERGIRFVDWPAETVTVSGGLEPGMRILADPQAAAPGKRVRSAR</sequence>
<evidence type="ECO:0000256" key="1">
    <source>
        <dbReference type="ARBA" id="ARBA00009477"/>
    </source>
</evidence>
<dbReference type="Proteomes" id="UP000094487">
    <property type="component" value="Unassembled WGS sequence"/>
</dbReference>
<dbReference type="EMBL" id="MDDS01000035">
    <property type="protein sequence ID" value="ODP37279.1"/>
    <property type="molecule type" value="Genomic_DNA"/>
</dbReference>
<dbReference type="AlphaFoldDB" id="A0A1E3LU67"/>
<protein>
    <recommendedName>
        <fullName evidence="3">CzcB-like barrel-sandwich hybrid domain-containing protein</fullName>
    </recommendedName>
</protein>
<dbReference type="InterPro" id="IPR006143">
    <property type="entry name" value="RND_pump_MFP"/>
</dbReference>